<keyword evidence="6" id="KW-1185">Reference proteome</keyword>
<evidence type="ECO:0000313" key="6">
    <source>
        <dbReference type="Proteomes" id="UP000549616"/>
    </source>
</evidence>
<comment type="similarity">
    <text evidence="2">Belongs to the EfeM/EfeO family.</text>
</comment>
<dbReference type="GO" id="GO:0030313">
    <property type="term" value="C:cell envelope"/>
    <property type="evidence" value="ECO:0007669"/>
    <property type="project" value="UniProtKB-SubCell"/>
</dbReference>
<evidence type="ECO:0000256" key="1">
    <source>
        <dbReference type="ARBA" id="ARBA00004196"/>
    </source>
</evidence>
<dbReference type="Pfam" id="PF09375">
    <property type="entry name" value="Peptidase_M75"/>
    <property type="match status" value="1"/>
</dbReference>
<dbReference type="InterPro" id="IPR050894">
    <property type="entry name" value="EfeM/EfeO_iron_uptake"/>
</dbReference>
<dbReference type="CDD" id="cd14656">
    <property type="entry name" value="Imelysin-like_EfeO"/>
    <property type="match status" value="1"/>
</dbReference>
<accession>A0A853B9Z6</accession>
<evidence type="ECO:0000256" key="3">
    <source>
        <dbReference type="ARBA" id="ARBA00022729"/>
    </source>
</evidence>
<protein>
    <submittedName>
        <fullName evidence="5">Iron uptake system component EfeO</fullName>
    </submittedName>
</protein>
<dbReference type="InterPro" id="IPR018976">
    <property type="entry name" value="Imelysin-like"/>
</dbReference>
<proteinExistence type="inferred from homology"/>
<gene>
    <name evidence="5" type="ORF">HNR02_005533</name>
</gene>
<dbReference type="EMBL" id="JACCFK010000002">
    <property type="protein sequence ID" value="NYI92158.1"/>
    <property type="molecule type" value="Genomic_DNA"/>
</dbReference>
<dbReference type="Proteomes" id="UP000549616">
    <property type="component" value="Unassembled WGS sequence"/>
</dbReference>
<keyword evidence="3" id="KW-0732">Signal</keyword>
<dbReference type="AlphaFoldDB" id="A0A853B9Z6"/>
<evidence type="ECO:0000256" key="2">
    <source>
        <dbReference type="ARBA" id="ARBA00005989"/>
    </source>
</evidence>
<dbReference type="PANTHER" id="PTHR39192">
    <property type="entry name" value="IRON UPTAKE SYSTEM COMPONENT EFEO"/>
    <property type="match status" value="1"/>
</dbReference>
<comment type="caution">
    <text evidence="5">The sequence shown here is derived from an EMBL/GenBank/DDBJ whole genome shotgun (WGS) entry which is preliminary data.</text>
</comment>
<evidence type="ECO:0000259" key="4">
    <source>
        <dbReference type="Pfam" id="PF09375"/>
    </source>
</evidence>
<dbReference type="RefSeq" id="WP_312861181.1">
    <property type="nucleotide sequence ID" value="NZ_JACCFK010000002.1"/>
</dbReference>
<dbReference type="PANTHER" id="PTHR39192:SF1">
    <property type="entry name" value="IRON UPTAKE SYSTEM COMPONENT EFEO"/>
    <property type="match status" value="1"/>
</dbReference>
<dbReference type="Gene3D" id="1.20.1420.20">
    <property type="entry name" value="M75 peptidase, HXXE motif"/>
    <property type="match status" value="1"/>
</dbReference>
<reference evidence="5 6" key="1">
    <citation type="submission" date="2020-07" db="EMBL/GenBank/DDBJ databases">
        <title>Sequencing the genomes of 1000 actinobacteria strains.</title>
        <authorList>
            <person name="Klenk H.-P."/>
        </authorList>
    </citation>
    <scope>NUCLEOTIDE SEQUENCE [LARGE SCALE GENOMIC DNA]</scope>
    <source>
        <strain evidence="5 6">DSM 104006</strain>
    </source>
</reference>
<evidence type="ECO:0000313" key="5">
    <source>
        <dbReference type="EMBL" id="NYI92158.1"/>
    </source>
</evidence>
<comment type="subcellular location">
    <subcellularLocation>
        <location evidence="1">Cell envelope</location>
    </subcellularLocation>
</comment>
<name>A0A853B9Z6_9PSEU</name>
<feature type="domain" description="Imelysin-like" evidence="4">
    <location>
        <begin position="144"/>
        <end position="373"/>
    </location>
</feature>
<sequence>MSRWVVAGVVAVVVLGGVGWRLWGKPTSTSDTVIEVSASACGLGWDRPQAGPQTLVLHNTGAVTAEAEVVDPATGAVFGEVEGLGANATRALDVTLDAGDYALRCLPDDADAVTGATVHVTGGTVREAPAVVPVTYADLIAPAKAYQDVTITGLDTLVTQTGALASAARTGNLDSTRAAWLTAHLTYERLGAAYGAFGDADSAIDGTADGLPGGTADVDFTGFHRLEHDLWHGAPTAALAAEAQQLDDAVQELRESFPDAQIDQLDLGLRAHEIMENALQSELTGHDDYGSGTGLATTLANLDGTVAVVDVLRPLLTTRMPALPDVDNQIARTRAVLRTARRPDGSWIPVAQLSTAQRERVNGAVAELTERLAPIAAITAPRRTS</sequence>
<dbReference type="InterPro" id="IPR034981">
    <property type="entry name" value="Imelysin-like_EfeO/Algp7"/>
</dbReference>
<dbReference type="InterPro" id="IPR038352">
    <property type="entry name" value="Imelysin_sf"/>
</dbReference>
<organism evidence="5 6">
    <name type="scientific">Amycolatopsis endophytica</name>
    <dbReference type="NCBI Taxonomy" id="860233"/>
    <lineage>
        <taxon>Bacteria</taxon>
        <taxon>Bacillati</taxon>
        <taxon>Actinomycetota</taxon>
        <taxon>Actinomycetes</taxon>
        <taxon>Pseudonocardiales</taxon>
        <taxon>Pseudonocardiaceae</taxon>
        <taxon>Amycolatopsis</taxon>
    </lineage>
</organism>